<name>A0A367JKE5_RHIAZ</name>
<dbReference type="STRING" id="86630.A0A367JKE5"/>
<protein>
    <submittedName>
        <fullName evidence="2">Uncharacterized protein</fullName>
    </submittedName>
</protein>
<keyword evidence="1" id="KW-0812">Transmembrane</keyword>
<keyword evidence="1" id="KW-0472">Membrane</keyword>
<evidence type="ECO:0000313" key="3">
    <source>
        <dbReference type="Proteomes" id="UP000252139"/>
    </source>
</evidence>
<dbReference type="EMBL" id="PJQL01001124">
    <property type="protein sequence ID" value="RCH90420.1"/>
    <property type="molecule type" value="Genomic_DNA"/>
</dbReference>
<organism evidence="2 3">
    <name type="scientific">Rhizopus azygosporus</name>
    <name type="common">Rhizopus microsporus var. azygosporus</name>
    <dbReference type="NCBI Taxonomy" id="86630"/>
    <lineage>
        <taxon>Eukaryota</taxon>
        <taxon>Fungi</taxon>
        <taxon>Fungi incertae sedis</taxon>
        <taxon>Mucoromycota</taxon>
        <taxon>Mucoromycotina</taxon>
        <taxon>Mucoromycetes</taxon>
        <taxon>Mucorales</taxon>
        <taxon>Mucorineae</taxon>
        <taxon>Rhizopodaceae</taxon>
        <taxon>Rhizopus</taxon>
    </lineage>
</organism>
<gene>
    <name evidence="2" type="ORF">CU097_002207</name>
</gene>
<keyword evidence="1" id="KW-1133">Transmembrane helix</keyword>
<evidence type="ECO:0000256" key="1">
    <source>
        <dbReference type="SAM" id="Phobius"/>
    </source>
</evidence>
<feature type="transmembrane region" description="Helical" evidence="1">
    <location>
        <begin position="6"/>
        <end position="24"/>
    </location>
</feature>
<proteinExistence type="predicted"/>
<dbReference type="AlphaFoldDB" id="A0A367JKE5"/>
<dbReference type="Proteomes" id="UP000252139">
    <property type="component" value="Unassembled WGS sequence"/>
</dbReference>
<evidence type="ECO:0000313" key="2">
    <source>
        <dbReference type="EMBL" id="RCH90420.1"/>
    </source>
</evidence>
<comment type="caution">
    <text evidence="2">The sequence shown here is derived from an EMBL/GenBank/DDBJ whole genome shotgun (WGS) entry which is preliminary data.</text>
</comment>
<reference evidence="2 3" key="1">
    <citation type="journal article" date="2018" name="G3 (Bethesda)">
        <title>Phylogenetic and Phylogenomic Definition of Rhizopus Species.</title>
        <authorList>
            <person name="Gryganskyi A.P."/>
            <person name="Golan J."/>
            <person name="Dolatabadi S."/>
            <person name="Mondo S."/>
            <person name="Robb S."/>
            <person name="Idnurm A."/>
            <person name="Muszewska A."/>
            <person name="Steczkiewicz K."/>
            <person name="Masonjones S."/>
            <person name="Liao H.L."/>
            <person name="Gajdeczka M.T."/>
            <person name="Anike F."/>
            <person name="Vuek A."/>
            <person name="Anishchenko I.M."/>
            <person name="Voigt K."/>
            <person name="de Hoog G.S."/>
            <person name="Smith M.E."/>
            <person name="Heitman J."/>
            <person name="Vilgalys R."/>
            <person name="Stajich J.E."/>
        </authorList>
    </citation>
    <scope>NUCLEOTIDE SEQUENCE [LARGE SCALE GENOMIC DNA]</scope>
    <source>
        <strain evidence="2 3">CBS 357.93</strain>
    </source>
</reference>
<dbReference type="OrthoDB" id="10317848at2759"/>
<sequence length="164" mass="18301">MIQGIYSYLIIFSFVSITYIWIYTRRRYRSRSLALAPLAPTPHFVTKYFGLVPPPSTSEKTDEISKFLIRAGQDPKYSPVSVCWTITGKPLVIVSTLKGIKDVLITGQHKSKNELPKVQRGDLIRLIHNLVFGGKNLNNTIGEARVALETSCPFTTVSIKAACT</sequence>
<accession>A0A367JKE5</accession>
<keyword evidence="3" id="KW-1185">Reference proteome</keyword>